<dbReference type="Pfam" id="PF01478">
    <property type="entry name" value="Peptidase_A24"/>
    <property type="match status" value="1"/>
</dbReference>
<proteinExistence type="inferred from homology"/>
<feature type="transmembrane region" description="Helical" evidence="2">
    <location>
        <begin position="114"/>
        <end position="134"/>
    </location>
</feature>
<comment type="caution">
    <text evidence="4">The sequence shown here is derived from an EMBL/GenBank/DDBJ whole genome shotgun (WGS) entry which is preliminary data.</text>
</comment>
<evidence type="ECO:0000313" key="5">
    <source>
        <dbReference type="Proteomes" id="UP000276443"/>
    </source>
</evidence>
<evidence type="ECO:0000313" key="4">
    <source>
        <dbReference type="EMBL" id="RPF50069.1"/>
    </source>
</evidence>
<feature type="transmembrane region" description="Helical" evidence="2">
    <location>
        <begin position="154"/>
        <end position="172"/>
    </location>
</feature>
<name>A0A3N5AYL4_9BACI</name>
<dbReference type="PANTHER" id="PTHR30487:SF0">
    <property type="entry name" value="PREPILIN LEADER PEPTIDASE_N-METHYLTRANSFERASE-RELATED"/>
    <property type="match status" value="1"/>
</dbReference>
<feature type="transmembrane region" description="Helical" evidence="2">
    <location>
        <begin position="69"/>
        <end position="86"/>
    </location>
</feature>
<dbReference type="InterPro" id="IPR000045">
    <property type="entry name" value="Prepilin_IV_endopep_pep"/>
</dbReference>
<gene>
    <name evidence="4" type="ORF">EDC24_2886</name>
</gene>
<dbReference type="AlphaFoldDB" id="A0A3N5AYL4"/>
<evidence type="ECO:0000259" key="3">
    <source>
        <dbReference type="Pfam" id="PF01478"/>
    </source>
</evidence>
<reference evidence="4 5" key="1">
    <citation type="submission" date="2018-11" db="EMBL/GenBank/DDBJ databases">
        <title>Genomic Encyclopedia of Type Strains, Phase IV (KMG-IV): sequencing the most valuable type-strain genomes for metagenomic binning, comparative biology and taxonomic classification.</title>
        <authorList>
            <person name="Goeker M."/>
        </authorList>
    </citation>
    <scope>NUCLEOTIDE SEQUENCE [LARGE SCALE GENOMIC DNA]</scope>
    <source>
        <strain evidence="4 5">DSM 18090</strain>
    </source>
</reference>
<accession>A0A3N5AYL4</accession>
<sequence>MYIFLLAGFLSCLTFVSIRHFIPLYSPHYELQHPKIDTKLLFYLFSLFLLILFILPLEDLQYFTTTNYLIIITIVIVAAILDSLYMVIPDRLLLIFLPSIIFLQLLNNEFISGLLGGLFAFALLLLIAIISKGGIGGGDIKLVTVIGLGTSFTFVYQLLLLSSLLAFFIGLFNRVIGKRKKQEMAPFGPAISYTTVLLILYYSAQGGIV</sequence>
<dbReference type="PANTHER" id="PTHR30487">
    <property type="entry name" value="TYPE 4 PREPILIN-LIKE PROTEINS LEADER PEPTIDE-PROCESSING ENZYME"/>
    <property type="match status" value="1"/>
</dbReference>
<protein>
    <submittedName>
        <fullName evidence="4">Flp pilus assembly protein protease CpaA</fullName>
    </submittedName>
</protein>
<feature type="domain" description="Prepilin type IV endopeptidase peptidase" evidence="3">
    <location>
        <begin position="69"/>
        <end position="171"/>
    </location>
</feature>
<keyword evidence="2" id="KW-0812">Transmembrane</keyword>
<keyword evidence="4" id="KW-0378">Hydrolase</keyword>
<organism evidence="4 5">
    <name type="scientific">Aquisalibacillus elongatus</name>
    <dbReference type="NCBI Taxonomy" id="485577"/>
    <lineage>
        <taxon>Bacteria</taxon>
        <taxon>Bacillati</taxon>
        <taxon>Bacillota</taxon>
        <taxon>Bacilli</taxon>
        <taxon>Bacillales</taxon>
        <taxon>Bacillaceae</taxon>
        <taxon>Aquisalibacillus</taxon>
    </lineage>
</organism>
<dbReference type="GO" id="GO:0006465">
    <property type="term" value="P:signal peptide processing"/>
    <property type="evidence" value="ECO:0007669"/>
    <property type="project" value="TreeGrafter"/>
</dbReference>
<keyword evidence="5" id="KW-1185">Reference proteome</keyword>
<feature type="transmembrane region" description="Helical" evidence="2">
    <location>
        <begin position="92"/>
        <end position="107"/>
    </location>
</feature>
<feature type="transmembrane region" description="Helical" evidence="2">
    <location>
        <begin position="184"/>
        <end position="204"/>
    </location>
</feature>
<dbReference type="GO" id="GO:0004190">
    <property type="term" value="F:aspartic-type endopeptidase activity"/>
    <property type="evidence" value="ECO:0007669"/>
    <property type="project" value="InterPro"/>
</dbReference>
<feature type="transmembrane region" description="Helical" evidence="2">
    <location>
        <begin position="40"/>
        <end position="57"/>
    </location>
</feature>
<keyword evidence="4" id="KW-0645">Protease</keyword>
<comment type="similarity">
    <text evidence="1">Belongs to the peptidase A24 family.</text>
</comment>
<dbReference type="GO" id="GO:0005886">
    <property type="term" value="C:plasma membrane"/>
    <property type="evidence" value="ECO:0007669"/>
    <property type="project" value="TreeGrafter"/>
</dbReference>
<dbReference type="Proteomes" id="UP000276443">
    <property type="component" value="Unassembled WGS sequence"/>
</dbReference>
<keyword evidence="2" id="KW-1133">Transmembrane helix</keyword>
<dbReference type="EMBL" id="RKRF01000014">
    <property type="protein sequence ID" value="RPF50069.1"/>
    <property type="molecule type" value="Genomic_DNA"/>
</dbReference>
<evidence type="ECO:0000256" key="1">
    <source>
        <dbReference type="ARBA" id="ARBA00005801"/>
    </source>
</evidence>
<dbReference type="InterPro" id="IPR050882">
    <property type="entry name" value="Prepilin_peptidase/N-MTase"/>
</dbReference>
<keyword evidence="2" id="KW-0472">Membrane</keyword>
<evidence type="ECO:0000256" key="2">
    <source>
        <dbReference type="SAM" id="Phobius"/>
    </source>
</evidence>
<dbReference type="Gene3D" id="1.20.120.1220">
    <property type="match status" value="1"/>
</dbReference>